<keyword evidence="1" id="KW-0472">Membrane</keyword>
<keyword evidence="3" id="KW-1185">Reference proteome</keyword>
<gene>
    <name evidence="2" type="ORF">MANES_10G072500v8</name>
</gene>
<comment type="caution">
    <text evidence="2">The sequence shown here is derived from an EMBL/GenBank/DDBJ whole genome shotgun (WGS) entry which is preliminary data.</text>
</comment>
<evidence type="ECO:0000313" key="3">
    <source>
        <dbReference type="Proteomes" id="UP000091857"/>
    </source>
</evidence>
<name>A0A2C9V495_MANES</name>
<dbReference type="Gramene" id="Manes.10G072500.1.v8.1">
    <property type="protein sequence ID" value="Manes.10G072500.1.v8.1.CDS.1"/>
    <property type="gene ID" value="Manes.10G072500.v8.1"/>
</dbReference>
<evidence type="ECO:0000256" key="1">
    <source>
        <dbReference type="SAM" id="Phobius"/>
    </source>
</evidence>
<dbReference type="STRING" id="3983.A0A2C9V495"/>
<dbReference type="InterPro" id="IPR004158">
    <property type="entry name" value="DUF247_pln"/>
</dbReference>
<dbReference type="AlphaFoldDB" id="A0A2C9V495"/>
<dbReference type="OrthoDB" id="974383at2759"/>
<keyword evidence="1" id="KW-1133">Transmembrane helix</keyword>
<feature type="transmembrane region" description="Helical" evidence="1">
    <location>
        <begin position="453"/>
        <end position="474"/>
    </location>
</feature>
<keyword evidence="1" id="KW-0812">Transmembrane</keyword>
<dbReference type="OMA" id="FIRACYH"/>
<sequence length="494" mass="55636">MGTQTDSVLSLYSNEENWIIMMKMLLNKEELVCDIDNPPYCISKAPKAIRSIKEEAVVPQRIAIGPYHHFKSNLYKMEKCKLEHVKVAHQHLQLPSFELLVDHFQTNATRLRGYYQEVLDVSDDTLSWIMVIDGLFLLQLICNEDPLEFVDSSGRSVTMETILRDVIMLENQIPFFVLENLLAESNHATKIPSLFTLAMKFLPKISPMELQGIFMEERHGNALHLLDFVYNLVCVGGSPVPSTTLDFAVETISLTVWSTLWNTVKTLNFSFLALPVKIIDSTLNVLASMGISFSLQIVEEKALIPTASELSKVKVKLSNTAYGIRTIHFSHADTTLHLPKLTMNINSGTTIGNLLAYEAVAKPETPNFARYMQMMAAMVHTGEDLELLKSQNILKHEGESGNVVKLFNGLRHVLIPEGQSDLDFCIKNINDYYNSRGKIRVKNFIKQLAHSSWRALTVLAIILVLALMALQNFCSIYSCQGLFMASKNNLISSF</sequence>
<reference evidence="3" key="1">
    <citation type="journal article" date="2016" name="Nat. Biotechnol.">
        <title>Sequencing wild and cultivated cassava and related species reveals extensive interspecific hybridization and genetic diversity.</title>
        <authorList>
            <person name="Bredeson J.V."/>
            <person name="Lyons J.B."/>
            <person name="Prochnik S.E."/>
            <person name="Wu G.A."/>
            <person name="Ha C.M."/>
            <person name="Edsinger-Gonzales E."/>
            <person name="Grimwood J."/>
            <person name="Schmutz J."/>
            <person name="Rabbi I.Y."/>
            <person name="Egesi C."/>
            <person name="Nauluvula P."/>
            <person name="Lebot V."/>
            <person name="Ndunguru J."/>
            <person name="Mkamilo G."/>
            <person name="Bart R.S."/>
            <person name="Setter T.L."/>
            <person name="Gleadow R.M."/>
            <person name="Kulakow P."/>
            <person name="Ferguson M.E."/>
            <person name="Rounsley S."/>
            <person name="Rokhsar D.S."/>
        </authorList>
    </citation>
    <scope>NUCLEOTIDE SEQUENCE [LARGE SCALE GENOMIC DNA]</scope>
    <source>
        <strain evidence="3">cv. AM560-2</strain>
    </source>
</reference>
<dbReference type="Proteomes" id="UP000091857">
    <property type="component" value="Chromosome 10"/>
</dbReference>
<evidence type="ECO:0000313" key="2">
    <source>
        <dbReference type="EMBL" id="OAY39170.1"/>
    </source>
</evidence>
<dbReference type="PANTHER" id="PTHR31170:SF20">
    <property type="entry name" value="DUF247 DOMAIN PROTEIN"/>
    <property type="match status" value="1"/>
</dbReference>
<proteinExistence type="predicted"/>
<dbReference type="PANTHER" id="PTHR31170">
    <property type="entry name" value="BNAC04G53230D PROTEIN"/>
    <property type="match status" value="1"/>
</dbReference>
<organism evidence="2 3">
    <name type="scientific">Manihot esculenta</name>
    <name type="common">Cassava</name>
    <name type="synonym">Jatropha manihot</name>
    <dbReference type="NCBI Taxonomy" id="3983"/>
    <lineage>
        <taxon>Eukaryota</taxon>
        <taxon>Viridiplantae</taxon>
        <taxon>Streptophyta</taxon>
        <taxon>Embryophyta</taxon>
        <taxon>Tracheophyta</taxon>
        <taxon>Spermatophyta</taxon>
        <taxon>Magnoliopsida</taxon>
        <taxon>eudicotyledons</taxon>
        <taxon>Gunneridae</taxon>
        <taxon>Pentapetalae</taxon>
        <taxon>rosids</taxon>
        <taxon>fabids</taxon>
        <taxon>Malpighiales</taxon>
        <taxon>Euphorbiaceae</taxon>
        <taxon>Crotonoideae</taxon>
        <taxon>Manihoteae</taxon>
        <taxon>Manihot</taxon>
    </lineage>
</organism>
<dbReference type="EMBL" id="CM004396">
    <property type="protein sequence ID" value="OAY39170.1"/>
    <property type="molecule type" value="Genomic_DNA"/>
</dbReference>
<protein>
    <submittedName>
        <fullName evidence="2">Uncharacterized protein</fullName>
    </submittedName>
</protein>
<accession>A0A2C9V495</accession>
<dbReference type="Pfam" id="PF03140">
    <property type="entry name" value="DUF247"/>
    <property type="match status" value="1"/>
</dbReference>